<gene>
    <name evidence="5" type="ORF">F1188_17420</name>
</gene>
<dbReference type="Pfam" id="PF13412">
    <property type="entry name" value="HTH_24"/>
    <property type="match status" value="1"/>
</dbReference>
<dbReference type="PANTHER" id="PTHR30154:SF46">
    <property type="entry name" value="TRANSCRIPTIONAL REGULATORY PROTEIN"/>
    <property type="match status" value="1"/>
</dbReference>
<dbReference type="InterPro" id="IPR019887">
    <property type="entry name" value="Tscrpt_reg_AsnC/Lrp_C"/>
</dbReference>
<sequence>MAMDATDYRILTFLQADGRITNQDLAARVHLSPSACHRRVGRLEAAGVILGYTAVVEPDAVGRGTVVFVHVALERQTEDAMAAFEAAVAGCPDITECHLMSGEADYLVKVAAADLPDFERIHRRDLSRLPGVARLQSSFTLRTVKKVGPFEPSGAAAPS</sequence>
<evidence type="ECO:0000256" key="2">
    <source>
        <dbReference type="ARBA" id="ARBA00023125"/>
    </source>
</evidence>
<dbReference type="Proteomes" id="UP000324065">
    <property type="component" value="Unassembled WGS sequence"/>
</dbReference>
<dbReference type="GO" id="GO:0043200">
    <property type="term" value="P:response to amino acid"/>
    <property type="evidence" value="ECO:0007669"/>
    <property type="project" value="TreeGrafter"/>
</dbReference>
<dbReference type="InterPro" id="IPR036390">
    <property type="entry name" value="WH_DNA-bd_sf"/>
</dbReference>
<dbReference type="PROSITE" id="PS50956">
    <property type="entry name" value="HTH_ASNC_2"/>
    <property type="match status" value="1"/>
</dbReference>
<dbReference type="InterPro" id="IPR000485">
    <property type="entry name" value="AsnC-type_HTH_dom"/>
</dbReference>
<dbReference type="PRINTS" id="PR00033">
    <property type="entry name" value="HTHASNC"/>
</dbReference>
<dbReference type="InterPro" id="IPR011991">
    <property type="entry name" value="ArsR-like_HTH"/>
</dbReference>
<dbReference type="InterPro" id="IPR019888">
    <property type="entry name" value="Tscrpt_reg_AsnC-like"/>
</dbReference>
<dbReference type="Gene3D" id="3.30.70.920">
    <property type="match status" value="1"/>
</dbReference>
<dbReference type="SUPFAM" id="SSF54909">
    <property type="entry name" value="Dimeric alpha+beta barrel"/>
    <property type="match status" value="1"/>
</dbReference>
<dbReference type="Pfam" id="PF01037">
    <property type="entry name" value="AsnC_trans_reg"/>
    <property type="match status" value="1"/>
</dbReference>
<dbReference type="FunFam" id="1.10.10.10:FF:000186">
    <property type="entry name" value="AsnC family transcriptional regulator"/>
    <property type="match status" value="1"/>
</dbReference>
<organism evidence="5 6">
    <name type="scientific">Roseospira marina</name>
    <dbReference type="NCBI Taxonomy" id="140057"/>
    <lineage>
        <taxon>Bacteria</taxon>
        <taxon>Pseudomonadati</taxon>
        <taxon>Pseudomonadota</taxon>
        <taxon>Alphaproteobacteria</taxon>
        <taxon>Rhodospirillales</taxon>
        <taxon>Rhodospirillaceae</taxon>
        <taxon>Roseospira</taxon>
    </lineage>
</organism>
<dbReference type="SMART" id="SM00344">
    <property type="entry name" value="HTH_ASNC"/>
    <property type="match status" value="1"/>
</dbReference>
<dbReference type="AlphaFoldDB" id="A0A5M6I7D8"/>
<keyword evidence="2" id="KW-0238">DNA-binding</keyword>
<dbReference type="GO" id="GO:0006355">
    <property type="term" value="P:regulation of DNA-templated transcription"/>
    <property type="evidence" value="ECO:0007669"/>
    <property type="project" value="UniProtKB-ARBA"/>
</dbReference>
<reference evidence="5 6" key="1">
    <citation type="submission" date="2019-09" db="EMBL/GenBank/DDBJ databases">
        <title>Genome sequence of Roseospira marina, one of the more divergent members of the non-sulfur purple photosynthetic bacterial family, the Rhodospirillaceae.</title>
        <authorList>
            <person name="Meyer T."/>
            <person name="Kyndt J."/>
        </authorList>
    </citation>
    <scope>NUCLEOTIDE SEQUENCE [LARGE SCALE GENOMIC DNA]</scope>
    <source>
        <strain evidence="5 6">DSM 15113</strain>
    </source>
</reference>
<evidence type="ECO:0000259" key="4">
    <source>
        <dbReference type="PROSITE" id="PS50956"/>
    </source>
</evidence>
<evidence type="ECO:0000313" key="5">
    <source>
        <dbReference type="EMBL" id="KAA5604174.1"/>
    </source>
</evidence>
<evidence type="ECO:0000256" key="1">
    <source>
        <dbReference type="ARBA" id="ARBA00023015"/>
    </source>
</evidence>
<comment type="caution">
    <text evidence="5">The sequence shown here is derived from an EMBL/GenBank/DDBJ whole genome shotgun (WGS) entry which is preliminary data.</text>
</comment>
<dbReference type="Gene3D" id="1.10.10.10">
    <property type="entry name" value="Winged helix-like DNA-binding domain superfamily/Winged helix DNA-binding domain"/>
    <property type="match status" value="1"/>
</dbReference>
<protein>
    <submittedName>
        <fullName evidence="5">Lrp/AsnC family transcriptional regulator</fullName>
    </submittedName>
</protein>
<dbReference type="InterPro" id="IPR036388">
    <property type="entry name" value="WH-like_DNA-bd_sf"/>
</dbReference>
<evidence type="ECO:0000313" key="6">
    <source>
        <dbReference type="Proteomes" id="UP000324065"/>
    </source>
</evidence>
<name>A0A5M6I7D8_9PROT</name>
<accession>A0A5M6I7D8</accession>
<keyword evidence="6" id="KW-1185">Reference proteome</keyword>
<keyword evidence="1" id="KW-0805">Transcription regulation</keyword>
<dbReference type="GO" id="GO:0005829">
    <property type="term" value="C:cytosol"/>
    <property type="evidence" value="ECO:0007669"/>
    <property type="project" value="TreeGrafter"/>
</dbReference>
<proteinExistence type="predicted"/>
<keyword evidence="3" id="KW-0804">Transcription</keyword>
<dbReference type="SUPFAM" id="SSF46785">
    <property type="entry name" value="Winged helix' DNA-binding domain"/>
    <property type="match status" value="1"/>
</dbReference>
<dbReference type="EMBL" id="VWPJ01000022">
    <property type="protein sequence ID" value="KAA5604174.1"/>
    <property type="molecule type" value="Genomic_DNA"/>
</dbReference>
<dbReference type="OrthoDB" id="9813313at2"/>
<evidence type="ECO:0000256" key="3">
    <source>
        <dbReference type="ARBA" id="ARBA00023163"/>
    </source>
</evidence>
<dbReference type="PANTHER" id="PTHR30154">
    <property type="entry name" value="LEUCINE-RESPONSIVE REGULATORY PROTEIN"/>
    <property type="match status" value="1"/>
</dbReference>
<dbReference type="CDD" id="cd00090">
    <property type="entry name" value="HTH_ARSR"/>
    <property type="match status" value="1"/>
</dbReference>
<dbReference type="GO" id="GO:0043565">
    <property type="term" value="F:sequence-specific DNA binding"/>
    <property type="evidence" value="ECO:0007669"/>
    <property type="project" value="InterPro"/>
</dbReference>
<feature type="domain" description="HTH asnC-type" evidence="4">
    <location>
        <begin position="3"/>
        <end position="64"/>
    </location>
</feature>
<dbReference type="InterPro" id="IPR011008">
    <property type="entry name" value="Dimeric_a/b-barrel"/>
</dbReference>